<comment type="catalytic activity">
    <reaction evidence="9">
        <text>L-threonyl-[protein] + ATP = O-phospho-L-threonyl-[protein] + ADP + H(+)</text>
        <dbReference type="Rhea" id="RHEA:46608"/>
        <dbReference type="Rhea" id="RHEA-COMP:11060"/>
        <dbReference type="Rhea" id="RHEA-COMP:11605"/>
        <dbReference type="ChEBI" id="CHEBI:15378"/>
        <dbReference type="ChEBI" id="CHEBI:30013"/>
        <dbReference type="ChEBI" id="CHEBI:30616"/>
        <dbReference type="ChEBI" id="CHEBI:61977"/>
        <dbReference type="ChEBI" id="CHEBI:456216"/>
        <dbReference type="EC" id="2.7.12.2"/>
    </reaction>
</comment>
<keyword evidence="3 11" id="KW-0547">Nucleotide-binding</keyword>
<sequence>MNEPPFTLRIHVEGQQDMDWMVQPEDVTFQRTLEVISQLLPHSTITAFEYEDEDNDRVTVRGDDEMRNMFADYFTELSEEDRARGMFPPLIIYPKLGKSSQVRNLLGLKIKTSKSDSGNEQEMSTAPPDSKLDSSSDSNKSIHQILACGSMKEEDLQYVQVLGSGNGGQVYKTIHKSTKSLMALKVIQLDLTPLVQKQILSEMEILHKCNSVSIIAFYGAFFNENKISICTEYMDGGSLDRYIPVPENVLGAMSAHIINGLVYMWNLKILHRDIKPSNILVNSTGQVKLCDFGVSTQLVKSIATSFVGTNVYMAPERIQGEEYNILAEVWSLGVTLFEISTGKLPFSSLTANMTPFELMDCIIMQNPQSLPSDKFSPDFVHFVNLCLQKNLRQRISVDRLLTHPFVKRNEDGNSQLVAEYVKQTLSQRAVKS</sequence>
<dbReference type="FunFam" id="3.30.200.20:FF:000040">
    <property type="entry name" value="Dual specificity mitogen-activated protein kinase kinase"/>
    <property type="match status" value="1"/>
</dbReference>
<dbReference type="Gene3D" id="1.10.510.10">
    <property type="entry name" value="Transferase(Phosphotransferase) domain 1"/>
    <property type="match status" value="1"/>
</dbReference>
<proteinExistence type="inferred from homology"/>
<feature type="binding site" evidence="11">
    <location>
        <position position="185"/>
    </location>
    <ligand>
        <name>ATP</name>
        <dbReference type="ChEBI" id="CHEBI:30616"/>
    </ligand>
</feature>
<keyword evidence="4" id="KW-0418">Kinase</keyword>
<dbReference type="SMART" id="SM00220">
    <property type="entry name" value="S_TKc"/>
    <property type="match status" value="1"/>
</dbReference>
<dbReference type="GO" id="GO:0004674">
    <property type="term" value="F:protein serine/threonine kinase activity"/>
    <property type="evidence" value="ECO:0007669"/>
    <property type="project" value="UniProtKB-KW"/>
</dbReference>
<comment type="catalytic activity">
    <reaction evidence="8">
        <text>L-seryl-[protein] + ATP = O-phospho-L-seryl-[protein] + ADP + H(+)</text>
        <dbReference type="Rhea" id="RHEA:17989"/>
        <dbReference type="Rhea" id="RHEA-COMP:9863"/>
        <dbReference type="Rhea" id="RHEA-COMP:11604"/>
        <dbReference type="ChEBI" id="CHEBI:15378"/>
        <dbReference type="ChEBI" id="CHEBI:29999"/>
        <dbReference type="ChEBI" id="CHEBI:30616"/>
        <dbReference type="ChEBI" id="CHEBI:83421"/>
        <dbReference type="ChEBI" id="CHEBI:456216"/>
        <dbReference type="EC" id="2.7.12.2"/>
    </reaction>
</comment>
<dbReference type="InterPro" id="IPR000270">
    <property type="entry name" value="PB1_dom"/>
</dbReference>
<evidence type="ECO:0000256" key="3">
    <source>
        <dbReference type="ARBA" id="ARBA00022741"/>
    </source>
</evidence>
<organism evidence="15 16">
    <name type="scientific">Lottia gigantea</name>
    <name type="common">Giant owl limpet</name>
    <dbReference type="NCBI Taxonomy" id="225164"/>
    <lineage>
        <taxon>Eukaryota</taxon>
        <taxon>Metazoa</taxon>
        <taxon>Spiralia</taxon>
        <taxon>Lophotrochozoa</taxon>
        <taxon>Mollusca</taxon>
        <taxon>Gastropoda</taxon>
        <taxon>Patellogastropoda</taxon>
        <taxon>Lottioidea</taxon>
        <taxon>Lottiidae</taxon>
        <taxon>Lottia</taxon>
    </lineage>
</organism>
<feature type="compositionally biased region" description="Polar residues" evidence="13">
    <location>
        <begin position="115"/>
        <end position="124"/>
    </location>
</feature>
<keyword evidence="1 12" id="KW-0723">Serine/threonine-protein kinase</keyword>
<evidence type="ECO:0000256" key="5">
    <source>
        <dbReference type="ARBA" id="ARBA00022840"/>
    </source>
</evidence>
<dbReference type="GeneID" id="20237488"/>
<dbReference type="RefSeq" id="XP_009048631.1">
    <property type="nucleotide sequence ID" value="XM_009050383.1"/>
</dbReference>
<dbReference type="InterPro" id="IPR000719">
    <property type="entry name" value="Prot_kinase_dom"/>
</dbReference>
<feature type="domain" description="Protein kinase" evidence="14">
    <location>
        <begin position="156"/>
        <end position="406"/>
    </location>
</feature>
<evidence type="ECO:0000256" key="6">
    <source>
        <dbReference type="ARBA" id="ARBA00038035"/>
    </source>
</evidence>
<dbReference type="EMBL" id="KB200701">
    <property type="protein sequence ID" value="ESP00512.1"/>
    <property type="molecule type" value="Genomic_DNA"/>
</dbReference>
<dbReference type="InterPro" id="IPR008271">
    <property type="entry name" value="Ser/Thr_kinase_AS"/>
</dbReference>
<evidence type="ECO:0000256" key="2">
    <source>
        <dbReference type="ARBA" id="ARBA00022679"/>
    </source>
</evidence>
<dbReference type="GO" id="GO:0005524">
    <property type="term" value="F:ATP binding"/>
    <property type="evidence" value="ECO:0007669"/>
    <property type="project" value="UniProtKB-UniRule"/>
</dbReference>
<evidence type="ECO:0000256" key="1">
    <source>
        <dbReference type="ARBA" id="ARBA00022527"/>
    </source>
</evidence>
<dbReference type="PROSITE" id="PS00107">
    <property type="entry name" value="PROTEIN_KINASE_ATP"/>
    <property type="match status" value="1"/>
</dbReference>
<evidence type="ECO:0000256" key="13">
    <source>
        <dbReference type="SAM" id="MobiDB-lite"/>
    </source>
</evidence>
<evidence type="ECO:0000256" key="12">
    <source>
        <dbReference type="RuleBase" id="RU000304"/>
    </source>
</evidence>
<dbReference type="CTD" id="20237488"/>
<dbReference type="SUPFAM" id="SSF56112">
    <property type="entry name" value="Protein kinase-like (PK-like)"/>
    <property type="match status" value="1"/>
</dbReference>
<dbReference type="Gene3D" id="3.30.200.20">
    <property type="entry name" value="Phosphorylase Kinase, domain 1"/>
    <property type="match status" value="1"/>
</dbReference>
<name>V4B2E8_LOTGI</name>
<accession>V4B2E8</accession>
<evidence type="ECO:0000256" key="10">
    <source>
        <dbReference type="ARBA" id="ARBA00051693"/>
    </source>
</evidence>
<dbReference type="Gene3D" id="3.10.20.90">
    <property type="entry name" value="Phosphatidylinositol 3-kinase Catalytic Subunit, Chain A, domain 1"/>
    <property type="match status" value="1"/>
</dbReference>
<evidence type="ECO:0000256" key="8">
    <source>
        <dbReference type="ARBA" id="ARBA00049014"/>
    </source>
</evidence>
<evidence type="ECO:0000259" key="14">
    <source>
        <dbReference type="PROSITE" id="PS50011"/>
    </source>
</evidence>
<dbReference type="PANTHER" id="PTHR48013">
    <property type="entry name" value="DUAL SPECIFICITY MITOGEN-ACTIVATED PROTEIN KINASE KINASE 5-RELATED"/>
    <property type="match status" value="1"/>
</dbReference>
<evidence type="ECO:0000256" key="4">
    <source>
        <dbReference type="ARBA" id="ARBA00022777"/>
    </source>
</evidence>
<reference evidence="15" key="1">
    <citation type="journal article" date="2013" name="Nature">
        <title>Insights into bilaterian evolution from three spiralian genomes.</title>
        <authorList>
            <person name="Simakov O."/>
            <person name="Marletaz F."/>
            <person name="Cho S.J."/>
            <person name="Edsinger-Gonzales E."/>
            <person name="Havlak P."/>
            <person name="Hellsten U."/>
            <person name="Kuo D.H."/>
            <person name="Larsson T."/>
            <person name="Lv J."/>
            <person name="Arendt D."/>
            <person name="Savage R."/>
            <person name="Osoegawa K."/>
            <person name="de Jong P."/>
            <person name="Grimwood J."/>
            <person name="Chapman J.A."/>
            <person name="Shapiro H."/>
            <person name="Aerts A."/>
            <person name="Otillar R.P."/>
            <person name="Terry A.Y."/>
            <person name="Boore J.L."/>
            <person name="Grigoriev I.V."/>
            <person name="Lindberg D.R."/>
            <person name="Seaver E.C."/>
            <person name="Weisblat D.A."/>
            <person name="Putnam N.H."/>
            <person name="Rokhsar D.S."/>
        </authorList>
    </citation>
    <scope>NUCLEOTIDE SEQUENCE [LARGE SCALE GENOMIC DNA]</scope>
</reference>
<protein>
    <recommendedName>
        <fullName evidence="7">mitogen-activated protein kinase kinase</fullName>
        <ecNumber evidence="7">2.7.12.2</ecNumber>
    </recommendedName>
</protein>
<evidence type="ECO:0000256" key="11">
    <source>
        <dbReference type="PROSITE-ProRule" id="PRU10141"/>
    </source>
</evidence>
<dbReference type="PROSITE" id="PS00108">
    <property type="entry name" value="PROTEIN_KINASE_ST"/>
    <property type="match status" value="1"/>
</dbReference>
<keyword evidence="2" id="KW-0808">Transferase</keyword>
<dbReference type="PROSITE" id="PS50011">
    <property type="entry name" value="PROTEIN_KINASE_DOM"/>
    <property type="match status" value="1"/>
</dbReference>
<dbReference type="InterPro" id="IPR017441">
    <property type="entry name" value="Protein_kinase_ATP_BS"/>
</dbReference>
<evidence type="ECO:0000256" key="9">
    <source>
        <dbReference type="ARBA" id="ARBA00049299"/>
    </source>
</evidence>
<comment type="catalytic activity">
    <reaction evidence="10">
        <text>L-tyrosyl-[protein] + ATP = O-phospho-L-tyrosyl-[protein] + ADP + H(+)</text>
        <dbReference type="Rhea" id="RHEA:10596"/>
        <dbReference type="Rhea" id="RHEA-COMP:10136"/>
        <dbReference type="Rhea" id="RHEA-COMP:20101"/>
        <dbReference type="ChEBI" id="CHEBI:15378"/>
        <dbReference type="ChEBI" id="CHEBI:30616"/>
        <dbReference type="ChEBI" id="CHEBI:46858"/>
        <dbReference type="ChEBI" id="CHEBI:61978"/>
        <dbReference type="ChEBI" id="CHEBI:456216"/>
        <dbReference type="EC" id="2.7.12.2"/>
    </reaction>
</comment>
<dbReference type="Proteomes" id="UP000030746">
    <property type="component" value="Unassembled WGS sequence"/>
</dbReference>
<dbReference type="STRING" id="225164.V4B2E8"/>
<evidence type="ECO:0000313" key="15">
    <source>
        <dbReference type="EMBL" id="ESP00512.1"/>
    </source>
</evidence>
<dbReference type="OMA" id="ANDCTQV"/>
<dbReference type="AlphaFoldDB" id="V4B2E8"/>
<dbReference type="SUPFAM" id="SSF54277">
    <property type="entry name" value="CAD &amp; PB1 domains"/>
    <property type="match status" value="1"/>
</dbReference>
<comment type="similarity">
    <text evidence="6">Belongs to the protein kinase superfamily. STE Ser/Thr protein kinase family. MAP kinase kinase subfamily.</text>
</comment>
<dbReference type="EC" id="2.7.12.2" evidence="7"/>
<dbReference type="GO" id="GO:0004708">
    <property type="term" value="F:MAP kinase kinase activity"/>
    <property type="evidence" value="ECO:0007669"/>
    <property type="project" value="UniProtKB-EC"/>
</dbReference>
<gene>
    <name evidence="15" type="ORF">LOTGIDRAFT_157785</name>
</gene>
<keyword evidence="5 11" id="KW-0067">ATP-binding</keyword>
<evidence type="ECO:0000256" key="7">
    <source>
        <dbReference type="ARBA" id="ARBA00038999"/>
    </source>
</evidence>
<feature type="region of interest" description="Disordered" evidence="13">
    <location>
        <begin position="113"/>
        <end position="137"/>
    </location>
</feature>
<dbReference type="HOGENOM" id="CLU_000288_2_0_1"/>
<dbReference type="InterPro" id="IPR011009">
    <property type="entry name" value="Kinase-like_dom_sf"/>
</dbReference>
<dbReference type="Pfam" id="PF00069">
    <property type="entry name" value="Pkinase"/>
    <property type="match status" value="1"/>
</dbReference>
<dbReference type="OrthoDB" id="10252354at2759"/>
<evidence type="ECO:0000313" key="16">
    <source>
        <dbReference type="Proteomes" id="UP000030746"/>
    </source>
</evidence>
<dbReference type="Pfam" id="PF00564">
    <property type="entry name" value="PB1"/>
    <property type="match status" value="1"/>
</dbReference>
<keyword evidence="16" id="KW-1185">Reference proteome</keyword>
<dbReference type="KEGG" id="lgi:LOTGIDRAFT_157785"/>
<dbReference type="PANTHER" id="PTHR48013:SF9">
    <property type="entry name" value="DUAL SPECIFICITY MITOGEN-ACTIVATED PROTEIN KINASE KINASE 5"/>
    <property type="match status" value="1"/>
</dbReference>